<feature type="domain" description="Helix-turn-helix" evidence="1">
    <location>
        <begin position="7"/>
        <end position="56"/>
    </location>
</feature>
<evidence type="ECO:0000259" key="1">
    <source>
        <dbReference type="Pfam" id="PF12728"/>
    </source>
</evidence>
<dbReference type="InterPro" id="IPR010093">
    <property type="entry name" value="SinI_DNA-bd"/>
</dbReference>
<dbReference type="AlphaFoldDB" id="A0A1F5ZG82"/>
<dbReference type="GO" id="GO:0003677">
    <property type="term" value="F:DNA binding"/>
    <property type="evidence" value="ECO:0007669"/>
    <property type="project" value="InterPro"/>
</dbReference>
<reference evidence="2 3" key="1">
    <citation type="journal article" date="2016" name="Nat. Commun.">
        <title>Thousands of microbial genomes shed light on interconnected biogeochemical processes in an aquifer system.</title>
        <authorList>
            <person name="Anantharaman K."/>
            <person name="Brown C.T."/>
            <person name="Hug L.A."/>
            <person name="Sharon I."/>
            <person name="Castelle C.J."/>
            <person name="Probst A.J."/>
            <person name="Thomas B.C."/>
            <person name="Singh A."/>
            <person name="Wilkins M.J."/>
            <person name="Karaoz U."/>
            <person name="Brodie E.L."/>
            <person name="Williams K.H."/>
            <person name="Hubbard S.S."/>
            <person name="Banfield J.F."/>
        </authorList>
    </citation>
    <scope>NUCLEOTIDE SEQUENCE [LARGE SCALE GENOMIC DNA]</scope>
</reference>
<dbReference type="InterPro" id="IPR009061">
    <property type="entry name" value="DNA-bd_dom_put_sf"/>
</dbReference>
<comment type="caution">
    <text evidence="2">The sequence shown here is derived from an EMBL/GenBank/DDBJ whole genome shotgun (WGS) entry which is preliminary data.</text>
</comment>
<dbReference type="EMBL" id="MFIZ01000030">
    <property type="protein sequence ID" value="OGG11401.1"/>
    <property type="molecule type" value="Genomic_DNA"/>
</dbReference>
<proteinExistence type="predicted"/>
<accession>A0A1F5ZG82</accession>
<name>A0A1F5ZG82_9BACT</name>
<organism evidence="2 3">
    <name type="scientific">Candidatus Gottesmanbacteria bacterium RBG_13_45_10</name>
    <dbReference type="NCBI Taxonomy" id="1798370"/>
    <lineage>
        <taxon>Bacteria</taxon>
        <taxon>Candidatus Gottesmaniibacteriota</taxon>
    </lineage>
</organism>
<dbReference type="SUPFAM" id="SSF46955">
    <property type="entry name" value="Putative DNA-binding domain"/>
    <property type="match status" value="1"/>
</dbReference>
<dbReference type="Proteomes" id="UP000177268">
    <property type="component" value="Unassembled WGS sequence"/>
</dbReference>
<evidence type="ECO:0000313" key="3">
    <source>
        <dbReference type="Proteomes" id="UP000177268"/>
    </source>
</evidence>
<evidence type="ECO:0000313" key="2">
    <source>
        <dbReference type="EMBL" id="OGG11401.1"/>
    </source>
</evidence>
<dbReference type="Pfam" id="PF12728">
    <property type="entry name" value="HTH_17"/>
    <property type="match status" value="1"/>
</dbReference>
<sequence length="62" mass="7365">MDFPETYFTVKEVASYLKLNPLTIYAYIRTGKLNAVKFGRTYRIERQDLMQFIDSHKVEVDT</sequence>
<dbReference type="NCBIfam" id="TIGR01764">
    <property type="entry name" value="excise"/>
    <property type="match status" value="1"/>
</dbReference>
<gene>
    <name evidence="2" type="ORF">A2Z00_00525</name>
</gene>
<dbReference type="InterPro" id="IPR041657">
    <property type="entry name" value="HTH_17"/>
</dbReference>
<protein>
    <recommendedName>
        <fullName evidence="1">Helix-turn-helix domain-containing protein</fullName>
    </recommendedName>
</protein>